<feature type="domain" description="HAMP" evidence="16">
    <location>
        <begin position="181"/>
        <end position="233"/>
    </location>
</feature>
<evidence type="ECO:0000313" key="17">
    <source>
        <dbReference type="EMBL" id="GLC88060.1"/>
    </source>
</evidence>
<dbReference type="SMART" id="SM00387">
    <property type="entry name" value="HATPase_c"/>
    <property type="match status" value="1"/>
</dbReference>
<dbReference type="Gene3D" id="6.10.340.10">
    <property type="match status" value="1"/>
</dbReference>
<dbReference type="CDD" id="cd00082">
    <property type="entry name" value="HisKA"/>
    <property type="match status" value="1"/>
</dbReference>
<dbReference type="SUPFAM" id="SSF47384">
    <property type="entry name" value="Homodimeric domain of signal transducing histidine kinase"/>
    <property type="match status" value="1"/>
</dbReference>
<evidence type="ECO:0000256" key="13">
    <source>
        <dbReference type="ARBA" id="ARBA00023136"/>
    </source>
</evidence>
<keyword evidence="5" id="KW-0597">Phosphoprotein</keyword>
<evidence type="ECO:0000256" key="7">
    <source>
        <dbReference type="ARBA" id="ARBA00022692"/>
    </source>
</evidence>
<protein>
    <recommendedName>
        <fullName evidence="3">histidine kinase</fullName>
        <ecNumber evidence="3">2.7.13.3</ecNumber>
    </recommendedName>
</protein>
<dbReference type="SUPFAM" id="SSF55874">
    <property type="entry name" value="ATPase domain of HSP90 chaperone/DNA topoisomerase II/histidine kinase"/>
    <property type="match status" value="1"/>
</dbReference>
<dbReference type="InterPro" id="IPR004358">
    <property type="entry name" value="Sig_transdc_His_kin-like_C"/>
</dbReference>
<dbReference type="Gene3D" id="3.30.565.10">
    <property type="entry name" value="Histidine kinase-like ATPase, C-terminal domain"/>
    <property type="match status" value="1"/>
</dbReference>
<dbReference type="Pfam" id="PF02518">
    <property type="entry name" value="HATPase_c"/>
    <property type="match status" value="1"/>
</dbReference>
<dbReference type="PROSITE" id="PS50885">
    <property type="entry name" value="HAMP"/>
    <property type="match status" value="1"/>
</dbReference>
<comment type="catalytic activity">
    <reaction evidence="1">
        <text>ATP + protein L-histidine = ADP + protein N-phospho-L-histidine.</text>
        <dbReference type="EC" id="2.7.13.3"/>
    </reaction>
</comment>
<evidence type="ECO:0000313" key="18">
    <source>
        <dbReference type="Proteomes" id="UP001065593"/>
    </source>
</evidence>
<evidence type="ECO:0000256" key="9">
    <source>
        <dbReference type="ARBA" id="ARBA00022777"/>
    </source>
</evidence>
<accession>A0ABQ5NI62</accession>
<dbReference type="EMBL" id="BRZA01000001">
    <property type="protein sequence ID" value="GLC88060.1"/>
    <property type="molecule type" value="Genomic_DNA"/>
</dbReference>
<sequence length="468" mass="53993">MKNQTKMWLLIIISIFSSLIIFIAASFIMGDFGNKGYDIGDLKTISNEVLTTIDQQEKGISSILDAAHAEHPAVHFEWIQADGTAIYNTAGTPQNYDFQQLADHFLSIPYNLWTEGETISLVYKTHLQQQPYYLLMKLPSTAMQPGQVYFFLRTTKVLLTLLLPLIIAFMVPYLLAIWFFSRMNRRIHKLNHALTQVNLQKDIIVLQDTSKDEIGQLTQHYNSMVERIQSQVIEIEQFDNKRKQLLSNLSHDLRTPLTMILGYAETIRNGLYKDDRELQSSAKIILQRSRYMDKLLDQLLDITRQNTHALTLQLAPHNISEMLRKILADYLLFLDGQDYIVDVHIEDTDIMIHIDVALMERAIRNIIDNALRYGKEGHYLGIILKEQQNDVWITIKDKGPGIASAEQERIFERFYRVHQGRQGDGLGIGLSIVQEIVDLHQASIHVTSVPYEETLFQIRLPKKEDELN</sequence>
<keyword evidence="18" id="KW-1185">Reference proteome</keyword>
<dbReference type="PANTHER" id="PTHR45528:SF1">
    <property type="entry name" value="SENSOR HISTIDINE KINASE CPXA"/>
    <property type="match status" value="1"/>
</dbReference>
<dbReference type="InterPro" id="IPR005467">
    <property type="entry name" value="His_kinase_dom"/>
</dbReference>
<proteinExistence type="predicted"/>
<evidence type="ECO:0000256" key="5">
    <source>
        <dbReference type="ARBA" id="ARBA00022553"/>
    </source>
</evidence>
<evidence type="ECO:0000256" key="1">
    <source>
        <dbReference type="ARBA" id="ARBA00000085"/>
    </source>
</evidence>
<dbReference type="InterPro" id="IPR003661">
    <property type="entry name" value="HisK_dim/P_dom"/>
</dbReference>
<evidence type="ECO:0000259" key="16">
    <source>
        <dbReference type="PROSITE" id="PS50885"/>
    </source>
</evidence>
<dbReference type="InterPro" id="IPR003594">
    <property type="entry name" value="HATPase_dom"/>
</dbReference>
<dbReference type="InterPro" id="IPR050398">
    <property type="entry name" value="HssS/ArlS-like"/>
</dbReference>
<keyword evidence="6" id="KW-0808">Transferase</keyword>
<dbReference type="PANTHER" id="PTHR45528">
    <property type="entry name" value="SENSOR HISTIDINE KINASE CPXA"/>
    <property type="match status" value="1"/>
</dbReference>
<dbReference type="EC" id="2.7.13.3" evidence="3"/>
<name>A0ABQ5NI62_9BACI</name>
<gene>
    <name evidence="17" type="ORF">LYSBPC_11870</name>
</gene>
<dbReference type="SMART" id="SM00388">
    <property type="entry name" value="HisKA"/>
    <property type="match status" value="1"/>
</dbReference>
<dbReference type="Gene3D" id="1.10.287.130">
    <property type="match status" value="1"/>
</dbReference>
<evidence type="ECO:0000256" key="11">
    <source>
        <dbReference type="ARBA" id="ARBA00022989"/>
    </source>
</evidence>
<keyword evidence="4" id="KW-1003">Cell membrane</keyword>
<evidence type="ECO:0000256" key="4">
    <source>
        <dbReference type="ARBA" id="ARBA00022475"/>
    </source>
</evidence>
<evidence type="ECO:0000256" key="3">
    <source>
        <dbReference type="ARBA" id="ARBA00012438"/>
    </source>
</evidence>
<comment type="caution">
    <text evidence="17">The sequence shown here is derived from an EMBL/GenBank/DDBJ whole genome shotgun (WGS) entry which is preliminary data.</text>
</comment>
<dbReference type="InterPro" id="IPR036097">
    <property type="entry name" value="HisK_dim/P_sf"/>
</dbReference>
<dbReference type="InterPro" id="IPR003660">
    <property type="entry name" value="HAMP_dom"/>
</dbReference>
<dbReference type="SMART" id="SM00304">
    <property type="entry name" value="HAMP"/>
    <property type="match status" value="1"/>
</dbReference>
<keyword evidence="8" id="KW-0547">Nucleotide-binding</keyword>
<keyword evidence="13 14" id="KW-0472">Membrane</keyword>
<dbReference type="CDD" id="cd00075">
    <property type="entry name" value="HATPase"/>
    <property type="match status" value="1"/>
</dbReference>
<feature type="transmembrane region" description="Helical" evidence="14">
    <location>
        <begin position="7"/>
        <end position="28"/>
    </location>
</feature>
<keyword evidence="12" id="KW-0902">Two-component regulatory system</keyword>
<dbReference type="PRINTS" id="PR00344">
    <property type="entry name" value="BCTRLSENSOR"/>
</dbReference>
<comment type="subcellular location">
    <subcellularLocation>
        <location evidence="2">Cell membrane</location>
        <topology evidence="2">Multi-pass membrane protein</topology>
    </subcellularLocation>
</comment>
<evidence type="ECO:0000256" key="8">
    <source>
        <dbReference type="ARBA" id="ARBA00022741"/>
    </source>
</evidence>
<evidence type="ECO:0000256" key="2">
    <source>
        <dbReference type="ARBA" id="ARBA00004651"/>
    </source>
</evidence>
<reference evidence="17" key="1">
    <citation type="submission" date="2022-08" db="EMBL/GenBank/DDBJ databases">
        <title>Draft genome sequence of Lysinibacillus sp. strain KH24.</title>
        <authorList>
            <person name="Kanbe H."/>
            <person name="Itoh H."/>
        </authorList>
    </citation>
    <scope>NUCLEOTIDE SEQUENCE</scope>
    <source>
        <strain evidence="17">KH24</strain>
    </source>
</reference>
<dbReference type="InterPro" id="IPR036890">
    <property type="entry name" value="HATPase_C_sf"/>
</dbReference>
<evidence type="ECO:0000259" key="15">
    <source>
        <dbReference type="PROSITE" id="PS50109"/>
    </source>
</evidence>
<keyword evidence="7 14" id="KW-0812">Transmembrane</keyword>
<evidence type="ECO:0000256" key="10">
    <source>
        <dbReference type="ARBA" id="ARBA00022840"/>
    </source>
</evidence>
<keyword evidence="11 14" id="KW-1133">Transmembrane helix</keyword>
<evidence type="ECO:0000256" key="14">
    <source>
        <dbReference type="SAM" id="Phobius"/>
    </source>
</evidence>
<evidence type="ECO:0000256" key="12">
    <source>
        <dbReference type="ARBA" id="ARBA00023012"/>
    </source>
</evidence>
<feature type="domain" description="Histidine kinase" evidence="15">
    <location>
        <begin position="248"/>
        <end position="464"/>
    </location>
</feature>
<dbReference type="Pfam" id="PF00512">
    <property type="entry name" value="HisKA"/>
    <property type="match status" value="1"/>
</dbReference>
<dbReference type="PROSITE" id="PS50109">
    <property type="entry name" value="HIS_KIN"/>
    <property type="match status" value="1"/>
</dbReference>
<dbReference type="Proteomes" id="UP001065593">
    <property type="component" value="Unassembled WGS sequence"/>
</dbReference>
<dbReference type="CDD" id="cd06225">
    <property type="entry name" value="HAMP"/>
    <property type="match status" value="1"/>
</dbReference>
<organism evidence="17 18">
    <name type="scientific">Lysinibacillus piscis</name>
    <dbReference type="NCBI Taxonomy" id="2518931"/>
    <lineage>
        <taxon>Bacteria</taxon>
        <taxon>Bacillati</taxon>
        <taxon>Bacillota</taxon>
        <taxon>Bacilli</taxon>
        <taxon>Bacillales</taxon>
        <taxon>Bacillaceae</taxon>
        <taxon>Lysinibacillus</taxon>
    </lineage>
</organism>
<keyword evidence="10" id="KW-0067">ATP-binding</keyword>
<dbReference type="Pfam" id="PF00672">
    <property type="entry name" value="HAMP"/>
    <property type="match status" value="1"/>
</dbReference>
<feature type="transmembrane region" description="Helical" evidence="14">
    <location>
        <begin position="157"/>
        <end position="180"/>
    </location>
</feature>
<keyword evidence="9" id="KW-0418">Kinase</keyword>
<dbReference type="RefSeq" id="WP_264987773.1">
    <property type="nucleotide sequence ID" value="NZ_BRZA01000001.1"/>
</dbReference>
<evidence type="ECO:0000256" key="6">
    <source>
        <dbReference type="ARBA" id="ARBA00022679"/>
    </source>
</evidence>